<dbReference type="Pfam" id="PF01551">
    <property type="entry name" value="Peptidase_M23"/>
    <property type="match status" value="1"/>
</dbReference>
<dbReference type="Gene3D" id="2.70.70.10">
    <property type="entry name" value="Glucose Permease (Domain IIA)"/>
    <property type="match status" value="1"/>
</dbReference>
<organism evidence="3">
    <name type="scientific">hydrothermal vent metagenome</name>
    <dbReference type="NCBI Taxonomy" id="652676"/>
    <lineage>
        <taxon>unclassified sequences</taxon>
        <taxon>metagenomes</taxon>
        <taxon>ecological metagenomes</taxon>
    </lineage>
</organism>
<evidence type="ECO:0000259" key="2">
    <source>
        <dbReference type="Pfam" id="PF13026"/>
    </source>
</evidence>
<dbReference type="Gene3D" id="3.10.450.590">
    <property type="match status" value="1"/>
</dbReference>
<accession>A0A3B0T3R5</accession>
<feature type="domain" description="DUF3887" evidence="2">
    <location>
        <begin position="30"/>
        <end position="116"/>
    </location>
</feature>
<dbReference type="CDD" id="cd12797">
    <property type="entry name" value="M23_peptidase"/>
    <property type="match status" value="1"/>
</dbReference>
<dbReference type="InterPro" id="IPR050570">
    <property type="entry name" value="Cell_wall_metabolism_enzyme"/>
</dbReference>
<dbReference type="InterPro" id="IPR024981">
    <property type="entry name" value="DUF3887"/>
</dbReference>
<dbReference type="GO" id="GO:0004222">
    <property type="term" value="F:metalloendopeptidase activity"/>
    <property type="evidence" value="ECO:0007669"/>
    <property type="project" value="TreeGrafter"/>
</dbReference>
<dbReference type="InterPro" id="IPR016047">
    <property type="entry name" value="M23ase_b-sheet_dom"/>
</dbReference>
<dbReference type="EMBL" id="UOEL01000031">
    <property type="protein sequence ID" value="VAW10693.1"/>
    <property type="molecule type" value="Genomic_DNA"/>
</dbReference>
<dbReference type="AlphaFoldDB" id="A0A3B0T3R5"/>
<dbReference type="Pfam" id="PF13026">
    <property type="entry name" value="DUF3887"/>
    <property type="match status" value="1"/>
</dbReference>
<reference evidence="3" key="1">
    <citation type="submission" date="2018-06" db="EMBL/GenBank/DDBJ databases">
        <authorList>
            <person name="Zhirakovskaya E."/>
        </authorList>
    </citation>
    <scope>NUCLEOTIDE SEQUENCE</scope>
</reference>
<sequence length="322" mass="36363">MKRLLIIVFFFGFCSFAQEQEELGNYASMASEFMARYNSSDYEGVFNLFDDDMKKAMPREKTIQFLGQNVNDTMGNINEMLFLELKQGAHVYRTSFEKSIADITISLNPQNQINGLFISPSKPLDLSIIERNTTKMILPFNEECFVFWGGTTVEQNYHVNEVSQQFAYDILMVTEGASYEGDALDNNNYYIFGKDVLATCDARVAKVITGVKDNIPGELNPEQLTGNTIVLKTTNNEFILYAHLKKGSIVVEEGQDVVQGELLGQCGNSGNSTEPHLHLSLQNDVEMFNSTGAKLYFDKLMVNGEEKEDYLPVKEDFIKNIN</sequence>
<feature type="domain" description="M23ase beta-sheet core" evidence="1">
    <location>
        <begin position="193"/>
        <end position="284"/>
    </location>
</feature>
<protein>
    <submittedName>
        <fullName evidence="3">Peptidase, M23/M37 family</fullName>
    </submittedName>
</protein>
<evidence type="ECO:0000259" key="1">
    <source>
        <dbReference type="Pfam" id="PF01551"/>
    </source>
</evidence>
<gene>
    <name evidence="3" type="ORF">MNBD_BACTEROID03-870</name>
</gene>
<dbReference type="InterPro" id="IPR011055">
    <property type="entry name" value="Dup_hybrid_motif"/>
</dbReference>
<evidence type="ECO:0000313" key="3">
    <source>
        <dbReference type="EMBL" id="VAW10693.1"/>
    </source>
</evidence>
<name>A0A3B0T3R5_9ZZZZ</name>
<dbReference type="PANTHER" id="PTHR21666">
    <property type="entry name" value="PEPTIDASE-RELATED"/>
    <property type="match status" value="1"/>
</dbReference>
<dbReference type="SUPFAM" id="SSF51261">
    <property type="entry name" value="Duplicated hybrid motif"/>
    <property type="match status" value="1"/>
</dbReference>
<proteinExistence type="predicted"/>
<dbReference type="PANTHER" id="PTHR21666:SF285">
    <property type="entry name" value="M23 FAMILY METALLOPEPTIDASE"/>
    <property type="match status" value="1"/>
</dbReference>